<dbReference type="GO" id="GO:0005524">
    <property type="term" value="F:ATP binding"/>
    <property type="evidence" value="ECO:0007669"/>
    <property type="project" value="UniProtKB-KW"/>
</dbReference>
<dbReference type="EMBL" id="QWIN01000152">
    <property type="protein sequence ID" value="RMY57821.1"/>
    <property type="molecule type" value="Genomic_DNA"/>
</dbReference>
<evidence type="ECO:0000256" key="2">
    <source>
        <dbReference type="ARBA" id="ARBA00022840"/>
    </source>
</evidence>
<dbReference type="GO" id="GO:0140570">
    <property type="term" value="P:extraction of mislocalized protein from mitochondrial outer membrane"/>
    <property type="evidence" value="ECO:0007669"/>
    <property type="project" value="TreeGrafter"/>
</dbReference>
<keyword evidence="1" id="KW-0547">Nucleotide-binding</keyword>
<feature type="region of interest" description="Disordered" evidence="3">
    <location>
        <begin position="44"/>
        <end position="85"/>
    </location>
</feature>
<reference evidence="4 5" key="1">
    <citation type="journal article" date="2018" name="BMC Genomics">
        <title>Genomic evidence for intraspecific hybridization in a clonal and extremely halotolerant yeast.</title>
        <authorList>
            <person name="Gostincar C."/>
            <person name="Stajich J.E."/>
            <person name="Zupancic J."/>
            <person name="Zalar P."/>
            <person name="Gunde-Cimerman N."/>
        </authorList>
    </citation>
    <scope>NUCLEOTIDE SEQUENCE [LARGE SCALE GENOMIC DNA]</scope>
    <source>
        <strain evidence="4 5">EXF-151</strain>
    </source>
</reference>
<keyword evidence="2" id="KW-0067">ATP-binding</keyword>
<organism evidence="4 5">
    <name type="scientific">Hortaea werneckii</name>
    <name type="common">Black yeast</name>
    <name type="synonym">Cladosporium werneckii</name>
    <dbReference type="NCBI Taxonomy" id="91943"/>
    <lineage>
        <taxon>Eukaryota</taxon>
        <taxon>Fungi</taxon>
        <taxon>Dikarya</taxon>
        <taxon>Ascomycota</taxon>
        <taxon>Pezizomycotina</taxon>
        <taxon>Dothideomycetes</taxon>
        <taxon>Dothideomycetidae</taxon>
        <taxon>Mycosphaerellales</taxon>
        <taxon>Teratosphaeriaceae</taxon>
        <taxon>Hortaea</taxon>
    </lineage>
</organism>
<feature type="compositionally biased region" description="Polar residues" evidence="3">
    <location>
        <begin position="52"/>
        <end position="61"/>
    </location>
</feature>
<evidence type="ECO:0000256" key="1">
    <source>
        <dbReference type="ARBA" id="ARBA00022741"/>
    </source>
</evidence>
<dbReference type="PANTHER" id="PTHR45644">
    <property type="entry name" value="AAA ATPASE, PUTATIVE (AFU_ORTHOLOGUE AFUA_2G12920)-RELATED-RELATED"/>
    <property type="match status" value="1"/>
</dbReference>
<dbReference type="OrthoDB" id="10254455at2759"/>
<dbReference type="Gene3D" id="1.10.8.60">
    <property type="match status" value="1"/>
</dbReference>
<comment type="caution">
    <text evidence="4">The sequence shown here is derived from an EMBL/GenBank/DDBJ whole genome shotgun (WGS) entry which is preliminary data.</text>
</comment>
<evidence type="ECO:0000313" key="5">
    <source>
        <dbReference type="Proteomes" id="UP000270230"/>
    </source>
</evidence>
<proteinExistence type="predicted"/>
<sequence length="339" mass="36981">MQTIPFSSQKKTGRNIHTTVFPASSPVAAFASLGSIGTRLPTDDDDFDYSDNNTAQRSLSQPPHRRRSCKLRKPVPTRPPPPLLTLSSDEQSIAMEAISSAEIPVTFTDIGGLDPIIDNLRETVIYLLALLHLDSTTSSLLTALSSVLLSKPCWLKPSRANPAPRSPSGSWGGSRGEGIFETTFRDTKIDRGTFGVRNLDDGQQEDGGSIGSGRRSSRAKKKEKEEEKQEEKEKEKGKTFDLDVLVRLSAVMSGSDITSASREAAMVPIREYIKKTKGVRRPTKAPKGEQVRGLQTENISGIRCNDRARARSGFPCFCGFRSECRAYVSCEKGVEGDGG</sequence>
<feature type="compositionally biased region" description="Low complexity" evidence="3">
    <location>
        <begin position="157"/>
        <end position="169"/>
    </location>
</feature>
<dbReference type="PANTHER" id="PTHR45644:SF3">
    <property type="entry name" value="FI08533P-RELATED"/>
    <property type="match status" value="1"/>
</dbReference>
<dbReference type="InterPro" id="IPR051701">
    <property type="entry name" value="Mito_OM_Translocase_MSP1"/>
</dbReference>
<dbReference type="GO" id="GO:0005741">
    <property type="term" value="C:mitochondrial outer membrane"/>
    <property type="evidence" value="ECO:0007669"/>
    <property type="project" value="TreeGrafter"/>
</dbReference>
<feature type="compositionally biased region" description="Basic and acidic residues" evidence="3">
    <location>
        <begin position="222"/>
        <end position="236"/>
    </location>
</feature>
<name>A0A3M7D0J9_HORWE</name>
<dbReference type="Proteomes" id="UP000270230">
    <property type="component" value="Unassembled WGS sequence"/>
</dbReference>
<evidence type="ECO:0000256" key="3">
    <source>
        <dbReference type="SAM" id="MobiDB-lite"/>
    </source>
</evidence>
<feature type="region of interest" description="Disordered" evidence="3">
    <location>
        <begin position="157"/>
        <end position="177"/>
    </location>
</feature>
<protein>
    <submittedName>
        <fullName evidence="4">Uncharacterized protein</fullName>
    </submittedName>
</protein>
<evidence type="ECO:0000313" key="4">
    <source>
        <dbReference type="EMBL" id="RMY57821.1"/>
    </source>
</evidence>
<gene>
    <name evidence="4" type="ORF">D0865_02929</name>
</gene>
<feature type="compositionally biased region" description="Basic residues" evidence="3">
    <location>
        <begin position="63"/>
        <end position="75"/>
    </location>
</feature>
<feature type="region of interest" description="Disordered" evidence="3">
    <location>
        <begin position="191"/>
        <end position="236"/>
    </location>
</feature>
<dbReference type="AlphaFoldDB" id="A0A3M7D0J9"/>
<accession>A0A3M7D0J9</accession>